<comment type="caution">
    <text evidence="2">The sequence shown here is derived from an EMBL/GenBank/DDBJ whole genome shotgun (WGS) entry which is preliminary data.</text>
</comment>
<dbReference type="InterPro" id="IPR001054">
    <property type="entry name" value="A/G_cyclase"/>
</dbReference>
<dbReference type="GO" id="GO:0035556">
    <property type="term" value="P:intracellular signal transduction"/>
    <property type="evidence" value="ECO:0007669"/>
    <property type="project" value="InterPro"/>
</dbReference>
<gene>
    <name evidence="2" type="ORF">S01H1_08841</name>
</gene>
<feature type="non-terminal residue" evidence="2">
    <location>
        <position position="1"/>
    </location>
</feature>
<dbReference type="InterPro" id="IPR029787">
    <property type="entry name" value="Nucleotide_cyclase"/>
</dbReference>
<reference evidence="2" key="1">
    <citation type="journal article" date="2014" name="Front. Microbiol.">
        <title>High frequency of phylogenetically diverse reductive dehalogenase-homologous genes in deep subseafloor sedimentary metagenomes.</title>
        <authorList>
            <person name="Kawai M."/>
            <person name="Futagami T."/>
            <person name="Toyoda A."/>
            <person name="Takaki Y."/>
            <person name="Nishi S."/>
            <person name="Hori S."/>
            <person name="Arai W."/>
            <person name="Tsubouchi T."/>
            <person name="Morono Y."/>
            <person name="Uchiyama I."/>
            <person name="Ito T."/>
            <person name="Fujiyama A."/>
            <person name="Inagaki F."/>
            <person name="Takami H."/>
        </authorList>
    </citation>
    <scope>NUCLEOTIDE SEQUENCE</scope>
    <source>
        <strain evidence="2">Expedition CK06-06</strain>
    </source>
</reference>
<dbReference type="Pfam" id="PF00211">
    <property type="entry name" value="Guanylate_cyc"/>
    <property type="match status" value="1"/>
</dbReference>
<dbReference type="GO" id="GO:0009190">
    <property type="term" value="P:cyclic nucleotide biosynthetic process"/>
    <property type="evidence" value="ECO:0007669"/>
    <property type="project" value="InterPro"/>
</dbReference>
<dbReference type="EMBL" id="BARS01004524">
    <property type="protein sequence ID" value="GAF79550.1"/>
    <property type="molecule type" value="Genomic_DNA"/>
</dbReference>
<feature type="domain" description="Guanylate cyclase" evidence="1">
    <location>
        <begin position="1"/>
        <end position="53"/>
    </location>
</feature>
<proteinExistence type="predicted"/>
<protein>
    <recommendedName>
        <fullName evidence="1">Guanylate cyclase domain-containing protein</fullName>
    </recommendedName>
</protein>
<evidence type="ECO:0000313" key="2">
    <source>
        <dbReference type="EMBL" id="GAF79550.1"/>
    </source>
</evidence>
<evidence type="ECO:0000259" key="1">
    <source>
        <dbReference type="Pfam" id="PF00211"/>
    </source>
</evidence>
<dbReference type="Gene3D" id="3.30.70.1230">
    <property type="entry name" value="Nucleotide cyclase"/>
    <property type="match status" value="1"/>
</dbReference>
<dbReference type="SUPFAM" id="SSF55073">
    <property type="entry name" value="Nucleotide cyclase"/>
    <property type="match status" value="1"/>
</dbReference>
<organism evidence="2">
    <name type="scientific">marine sediment metagenome</name>
    <dbReference type="NCBI Taxonomy" id="412755"/>
    <lineage>
        <taxon>unclassified sequences</taxon>
        <taxon>metagenomes</taxon>
        <taxon>ecological metagenomes</taxon>
    </lineage>
</organism>
<dbReference type="CDD" id="cd07302">
    <property type="entry name" value="CHD"/>
    <property type="match status" value="1"/>
</dbReference>
<accession>X0TTW1</accession>
<sequence>GDTVNVAARLEQIAKGGEIIIGKQTYRQSQGRFRMQKKGKLRVKNKAEPVMCYEVLR</sequence>
<name>X0TTW1_9ZZZZ</name>
<dbReference type="AlphaFoldDB" id="X0TTW1"/>